<gene>
    <name evidence="2" type="ORF">PEVE_00025179</name>
</gene>
<sequence length="209" mass="23347">GPRELEAVKSEEQNVQCSGATTSLEEECSHVIEPGPYKRDTRIGHGDIGNESTPSMKSENPDIKVQDYSEATGARELSSSQEVLNLIATKYISNLKPSSQEEFNDFIQYMEQVRQVVVADIKTGSLIITAICNSLEILDELWIAHCTGTLNKMAQSLVTEDVLKTFGLTEVKLITTIVEEEYEACREVFLKEGVGGYILWTLSHLFRRL</sequence>
<proteinExistence type="predicted"/>
<dbReference type="Proteomes" id="UP001159427">
    <property type="component" value="Unassembled WGS sequence"/>
</dbReference>
<feature type="non-terminal residue" evidence="2">
    <location>
        <position position="1"/>
    </location>
</feature>
<feature type="compositionally biased region" description="Polar residues" evidence="1">
    <location>
        <begin position="13"/>
        <end position="23"/>
    </location>
</feature>
<reference evidence="2 3" key="1">
    <citation type="submission" date="2022-05" db="EMBL/GenBank/DDBJ databases">
        <authorList>
            <consortium name="Genoscope - CEA"/>
            <person name="William W."/>
        </authorList>
    </citation>
    <scope>NUCLEOTIDE SEQUENCE [LARGE SCALE GENOMIC DNA]</scope>
</reference>
<keyword evidence="3" id="KW-1185">Reference proteome</keyword>
<accession>A0ABN8SND0</accession>
<feature type="region of interest" description="Disordered" evidence="1">
    <location>
        <begin position="1"/>
        <end position="61"/>
    </location>
</feature>
<organism evidence="2 3">
    <name type="scientific">Porites evermanni</name>
    <dbReference type="NCBI Taxonomy" id="104178"/>
    <lineage>
        <taxon>Eukaryota</taxon>
        <taxon>Metazoa</taxon>
        <taxon>Cnidaria</taxon>
        <taxon>Anthozoa</taxon>
        <taxon>Hexacorallia</taxon>
        <taxon>Scleractinia</taxon>
        <taxon>Fungiina</taxon>
        <taxon>Poritidae</taxon>
        <taxon>Porites</taxon>
    </lineage>
</organism>
<evidence type="ECO:0000256" key="1">
    <source>
        <dbReference type="SAM" id="MobiDB-lite"/>
    </source>
</evidence>
<feature type="compositionally biased region" description="Basic and acidic residues" evidence="1">
    <location>
        <begin position="1"/>
        <end position="12"/>
    </location>
</feature>
<comment type="caution">
    <text evidence="2">The sequence shown here is derived from an EMBL/GenBank/DDBJ whole genome shotgun (WGS) entry which is preliminary data.</text>
</comment>
<protein>
    <submittedName>
        <fullName evidence="2">Uncharacterized protein</fullName>
    </submittedName>
</protein>
<evidence type="ECO:0000313" key="2">
    <source>
        <dbReference type="EMBL" id="CAH3193113.1"/>
    </source>
</evidence>
<feature type="compositionally biased region" description="Basic and acidic residues" evidence="1">
    <location>
        <begin position="36"/>
        <end position="45"/>
    </location>
</feature>
<dbReference type="EMBL" id="CALNXI010003386">
    <property type="protein sequence ID" value="CAH3193113.1"/>
    <property type="molecule type" value="Genomic_DNA"/>
</dbReference>
<name>A0ABN8SND0_9CNID</name>
<evidence type="ECO:0000313" key="3">
    <source>
        <dbReference type="Proteomes" id="UP001159427"/>
    </source>
</evidence>